<accession>A0A3P6DUL7</accession>
<reference evidence="1" key="1">
    <citation type="submission" date="2018-11" db="EMBL/GenBank/DDBJ databases">
        <authorList>
            <consortium name="Genoscope - CEA"/>
            <person name="William W."/>
        </authorList>
    </citation>
    <scope>NUCLEOTIDE SEQUENCE</scope>
</reference>
<evidence type="ECO:0000313" key="1">
    <source>
        <dbReference type="EMBL" id="VDD27024.1"/>
    </source>
</evidence>
<dbReference type="EMBL" id="LR031874">
    <property type="protein sequence ID" value="VDD27024.1"/>
    <property type="molecule type" value="Genomic_DNA"/>
</dbReference>
<organism evidence="1">
    <name type="scientific">Brassica oleracea</name>
    <name type="common">Wild cabbage</name>
    <dbReference type="NCBI Taxonomy" id="3712"/>
    <lineage>
        <taxon>Eukaryota</taxon>
        <taxon>Viridiplantae</taxon>
        <taxon>Streptophyta</taxon>
        <taxon>Embryophyta</taxon>
        <taxon>Tracheophyta</taxon>
        <taxon>Spermatophyta</taxon>
        <taxon>Magnoliopsida</taxon>
        <taxon>eudicotyledons</taxon>
        <taxon>Gunneridae</taxon>
        <taxon>Pentapetalae</taxon>
        <taxon>rosids</taxon>
        <taxon>malvids</taxon>
        <taxon>Brassicales</taxon>
        <taxon>Brassicaceae</taxon>
        <taxon>Brassiceae</taxon>
        <taxon>Brassica</taxon>
    </lineage>
</organism>
<protein>
    <submittedName>
        <fullName evidence="1">Uncharacterized protein</fullName>
    </submittedName>
</protein>
<sequence length="72" mass="8227">MKSATSLIPRLVACTRVAILILEGLDQRNTTTSRRRRRSNLRITRPNRSSIAPFLFTFKQLWATQTGEPQSP</sequence>
<proteinExistence type="predicted"/>
<gene>
    <name evidence="1" type="ORF">BOLC2T12035H</name>
</gene>
<name>A0A3P6DUL7_BRAOL</name>
<dbReference type="AlphaFoldDB" id="A0A3P6DUL7"/>